<evidence type="ECO:0000313" key="1">
    <source>
        <dbReference type="EMBL" id="OUQ06276.1"/>
    </source>
</evidence>
<dbReference type="InterPro" id="IPR010360">
    <property type="entry name" value="DUF956"/>
</dbReference>
<dbReference type="EMBL" id="NFLB01000001">
    <property type="protein sequence ID" value="OUQ06587.1"/>
    <property type="molecule type" value="Genomic_DNA"/>
</dbReference>
<dbReference type="Pfam" id="PF06115">
    <property type="entry name" value="DUF956"/>
    <property type="match status" value="1"/>
</dbReference>
<gene>
    <name evidence="2" type="ORF">B5E91_01285</name>
    <name evidence="1" type="ORF">B5E91_03160</name>
</gene>
<dbReference type="RefSeq" id="WP_087254074.1">
    <property type="nucleotide sequence ID" value="NZ_CAJKXS010000107.1"/>
</dbReference>
<organism evidence="1 3">
    <name type="scientific">Thomasclavelia spiroformis</name>
    <dbReference type="NCBI Taxonomy" id="29348"/>
    <lineage>
        <taxon>Bacteria</taxon>
        <taxon>Bacillati</taxon>
        <taxon>Bacillota</taxon>
        <taxon>Erysipelotrichia</taxon>
        <taxon>Erysipelotrichales</taxon>
        <taxon>Coprobacillaceae</taxon>
        <taxon>Thomasclavelia</taxon>
    </lineage>
</organism>
<dbReference type="PIRSF" id="PIRSF021265">
    <property type="entry name" value="DUF956"/>
    <property type="match status" value="1"/>
</dbReference>
<evidence type="ECO:0000313" key="2">
    <source>
        <dbReference type="EMBL" id="OUQ06587.1"/>
    </source>
</evidence>
<sequence length="128" mass="14928">MVQSMNTKVDYTVAATSYLGMANYGKVMIGDKAFEFYNEKNLKDYIQIPWEEIDYVMASVNFKGKWIPRFAIVTKQNGRFTFSTRDNKATLRAVNKYIESNRLVKSLSFFQVVGRGLKRLFRIKSKKK</sequence>
<comment type="caution">
    <text evidence="1">The sequence shown here is derived from an EMBL/GenBank/DDBJ whole genome shotgun (WGS) entry which is preliminary data.</text>
</comment>
<dbReference type="EMBL" id="NFLB01000002">
    <property type="protein sequence ID" value="OUQ06276.1"/>
    <property type="molecule type" value="Genomic_DNA"/>
</dbReference>
<proteinExistence type="predicted"/>
<dbReference type="AlphaFoldDB" id="A0A1Y4PVL5"/>
<name>A0A1Y4PVL5_9FIRM</name>
<evidence type="ECO:0008006" key="4">
    <source>
        <dbReference type="Google" id="ProtNLM"/>
    </source>
</evidence>
<reference evidence="1" key="2">
    <citation type="journal article" date="2018" name="BMC Genomics">
        <title>Whole genome sequencing and function prediction of 133 gut anaerobes isolated from chicken caecum in pure cultures.</title>
        <authorList>
            <person name="Medvecky M."/>
            <person name="Cejkova D."/>
            <person name="Polansky O."/>
            <person name="Karasova D."/>
            <person name="Kubasova T."/>
            <person name="Cizek A."/>
            <person name="Rychlik I."/>
        </authorList>
    </citation>
    <scope>NUCLEOTIDE SEQUENCE</scope>
    <source>
        <strain evidence="1">An149</strain>
    </source>
</reference>
<evidence type="ECO:0000313" key="3">
    <source>
        <dbReference type="Proteomes" id="UP000196258"/>
    </source>
</evidence>
<dbReference type="Proteomes" id="UP000196258">
    <property type="component" value="Unassembled WGS sequence"/>
</dbReference>
<protein>
    <recommendedName>
        <fullName evidence="4">DUF956 family protein</fullName>
    </recommendedName>
</protein>
<reference evidence="3" key="1">
    <citation type="submission" date="2017-04" db="EMBL/GenBank/DDBJ databases">
        <title>Function of individual gut microbiota members based on whole genome sequencing of pure cultures obtained from chicken caecum.</title>
        <authorList>
            <person name="Medvecky M."/>
            <person name="Cejkova D."/>
            <person name="Polansky O."/>
            <person name="Karasova D."/>
            <person name="Kubasova T."/>
            <person name="Cizek A."/>
            <person name="Rychlik I."/>
        </authorList>
    </citation>
    <scope>NUCLEOTIDE SEQUENCE [LARGE SCALE GENOMIC DNA]</scope>
    <source>
        <strain evidence="3">An149</strain>
    </source>
</reference>
<accession>A0A1Y4PVL5</accession>